<dbReference type="eggNOG" id="COG1266">
    <property type="taxonomic scope" value="Bacteria"/>
</dbReference>
<dbReference type="AlphaFoldDB" id="W6S6S6"/>
<organism evidence="3 4">
    <name type="scientific">Clostridium bornimense</name>
    <dbReference type="NCBI Taxonomy" id="1216932"/>
    <lineage>
        <taxon>Bacteria</taxon>
        <taxon>Bacillati</taxon>
        <taxon>Bacillota</taxon>
        <taxon>Clostridia</taxon>
        <taxon>Eubacteriales</taxon>
        <taxon>Clostridiaceae</taxon>
        <taxon>Clostridium</taxon>
    </lineage>
</organism>
<dbReference type="EMBL" id="HG917869">
    <property type="protein sequence ID" value="CDM70087.1"/>
    <property type="molecule type" value="Genomic_DNA"/>
</dbReference>
<proteinExistence type="predicted"/>
<feature type="transmembrane region" description="Helical" evidence="1">
    <location>
        <begin position="71"/>
        <end position="94"/>
    </location>
</feature>
<dbReference type="PATRIC" id="fig|1216932.3.peg.2936"/>
<dbReference type="GO" id="GO:0080120">
    <property type="term" value="P:CAAX-box protein maturation"/>
    <property type="evidence" value="ECO:0007669"/>
    <property type="project" value="UniProtKB-ARBA"/>
</dbReference>
<feature type="transmembrane region" description="Helical" evidence="1">
    <location>
        <begin position="208"/>
        <end position="226"/>
    </location>
</feature>
<gene>
    <name evidence="3" type="ORF">CM240_2970</name>
</gene>
<feature type="transmembrane region" description="Helical" evidence="1">
    <location>
        <begin position="144"/>
        <end position="165"/>
    </location>
</feature>
<reference evidence="3 4" key="1">
    <citation type="submission" date="2013-11" db="EMBL/GenBank/DDBJ databases">
        <title>Complete genome sequence of Clostridum sp. M2/40.</title>
        <authorList>
            <person name="Wibberg D."/>
            <person name="Puehler A."/>
            <person name="Schlueter A."/>
        </authorList>
    </citation>
    <scope>NUCLEOTIDE SEQUENCE [LARGE SCALE GENOMIC DNA]</scope>
    <source>
        <strain evidence="4">M2/40</strain>
    </source>
</reference>
<protein>
    <submittedName>
        <fullName evidence="3">Putative membrane protein</fullName>
    </submittedName>
</protein>
<feature type="domain" description="CAAX prenyl protease 2/Lysostaphin resistance protein A-like" evidence="2">
    <location>
        <begin position="152"/>
        <end position="244"/>
    </location>
</feature>
<dbReference type="InterPro" id="IPR003675">
    <property type="entry name" value="Rce1/LyrA-like_dom"/>
</dbReference>
<keyword evidence="1" id="KW-1133">Transmembrane helix</keyword>
<keyword evidence="1" id="KW-0812">Transmembrane</keyword>
<accession>W6S6S6</accession>
<dbReference type="STRING" id="1216932.CM240_2970"/>
<dbReference type="RefSeq" id="WP_044040248.1">
    <property type="nucleotide sequence ID" value="NZ_HG917869.1"/>
</dbReference>
<dbReference type="KEGG" id="clt:CM240_2970"/>
<dbReference type="Proteomes" id="UP000019426">
    <property type="component" value="Chromosome M2/40_rep2"/>
</dbReference>
<feature type="transmembrane region" description="Helical" evidence="1">
    <location>
        <begin position="114"/>
        <end position="138"/>
    </location>
</feature>
<dbReference type="GO" id="GO:0004175">
    <property type="term" value="F:endopeptidase activity"/>
    <property type="evidence" value="ECO:0007669"/>
    <property type="project" value="UniProtKB-ARBA"/>
</dbReference>
<dbReference type="Pfam" id="PF02517">
    <property type="entry name" value="Rce1-like"/>
    <property type="match status" value="1"/>
</dbReference>
<dbReference type="PANTHER" id="PTHR39430:SF1">
    <property type="entry name" value="PROTEASE"/>
    <property type="match status" value="1"/>
</dbReference>
<keyword evidence="4" id="KW-1185">Reference proteome</keyword>
<evidence type="ECO:0000313" key="3">
    <source>
        <dbReference type="EMBL" id="CDM70087.1"/>
    </source>
</evidence>
<feature type="transmembrane region" description="Helical" evidence="1">
    <location>
        <begin position="20"/>
        <end position="41"/>
    </location>
</feature>
<keyword evidence="1" id="KW-0472">Membrane</keyword>
<evidence type="ECO:0000259" key="2">
    <source>
        <dbReference type="Pfam" id="PF02517"/>
    </source>
</evidence>
<sequence length="311" mass="34768">MRIFKNNKNQIRSGWKIIIVFLSFYLITYTVSIIPMVIYMVKYMFQNLDINGGAFNINFDFSGIYDTSSSIGFVLFLIQCVSLIFSVVLFWKILDKKPIRDIGLKNIKKSFKELCLGLLFGALSMSIVFLILILTGSAKVTTSFINPNFSMSLVTSLILFIFVGISEEMFSRGYCIKVLEQTNKKWIPLIVSSAIFSIMHGVNPGVTILSIINIFLVGILLGYMFIKTNNLWLPIGYHITWNYFQGNVFGFLVSGTTTEGLYTTESIGNTIISGGNFGPEGGIIVTIVVLISILLVYFLTNKNSNIGDNIS</sequence>
<dbReference type="OrthoDB" id="324900at2"/>
<evidence type="ECO:0000256" key="1">
    <source>
        <dbReference type="SAM" id="Phobius"/>
    </source>
</evidence>
<evidence type="ECO:0000313" key="4">
    <source>
        <dbReference type="Proteomes" id="UP000019426"/>
    </source>
</evidence>
<dbReference type="PANTHER" id="PTHR39430">
    <property type="entry name" value="MEMBRANE-ASSOCIATED PROTEASE-RELATED"/>
    <property type="match status" value="1"/>
</dbReference>
<feature type="transmembrane region" description="Helical" evidence="1">
    <location>
        <begin position="186"/>
        <end position="202"/>
    </location>
</feature>
<dbReference type="HOGENOM" id="CLU_051806_3_0_9"/>
<name>W6S6S6_9CLOT</name>
<feature type="transmembrane region" description="Helical" evidence="1">
    <location>
        <begin position="281"/>
        <end position="299"/>
    </location>
</feature>